<dbReference type="Proteomes" id="UP001162156">
    <property type="component" value="Unassembled WGS sequence"/>
</dbReference>
<dbReference type="Gene3D" id="2.30.30.140">
    <property type="match status" value="1"/>
</dbReference>
<evidence type="ECO:0000256" key="1">
    <source>
        <dbReference type="SAM" id="MobiDB-lite"/>
    </source>
</evidence>
<accession>A0AAV8ZJX0</accession>
<gene>
    <name evidence="2" type="ORF">NQ314_005190</name>
</gene>
<name>A0AAV8ZJX0_9CUCU</name>
<dbReference type="AlphaFoldDB" id="A0AAV8ZJX0"/>
<evidence type="ECO:0000313" key="3">
    <source>
        <dbReference type="Proteomes" id="UP001162156"/>
    </source>
</evidence>
<comment type="caution">
    <text evidence="2">The sequence shown here is derived from an EMBL/GenBank/DDBJ whole genome shotgun (WGS) entry which is preliminary data.</text>
</comment>
<feature type="region of interest" description="Disordered" evidence="1">
    <location>
        <begin position="39"/>
        <end position="74"/>
    </location>
</feature>
<proteinExistence type="predicted"/>
<dbReference type="EMBL" id="JANEYF010001453">
    <property type="protein sequence ID" value="KAJ8964049.1"/>
    <property type="molecule type" value="Genomic_DNA"/>
</dbReference>
<keyword evidence="3" id="KW-1185">Reference proteome</keyword>
<sequence length="74" mass="8580">FYNAVITAVTEKTYAVKFKGYGNIEEILKTDCLPVTNSNKQNYGGQGQQNRKYDQNNRPYSGSMEFRRSTRNFK</sequence>
<evidence type="ECO:0000313" key="2">
    <source>
        <dbReference type="EMBL" id="KAJ8964049.1"/>
    </source>
</evidence>
<organism evidence="2 3">
    <name type="scientific">Rhamnusium bicolor</name>
    <dbReference type="NCBI Taxonomy" id="1586634"/>
    <lineage>
        <taxon>Eukaryota</taxon>
        <taxon>Metazoa</taxon>
        <taxon>Ecdysozoa</taxon>
        <taxon>Arthropoda</taxon>
        <taxon>Hexapoda</taxon>
        <taxon>Insecta</taxon>
        <taxon>Pterygota</taxon>
        <taxon>Neoptera</taxon>
        <taxon>Endopterygota</taxon>
        <taxon>Coleoptera</taxon>
        <taxon>Polyphaga</taxon>
        <taxon>Cucujiformia</taxon>
        <taxon>Chrysomeloidea</taxon>
        <taxon>Cerambycidae</taxon>
        <taxon>Lepturinae</taxon>
        <taxon>Rhagiini</taxon>
        <taxon>Rhamnusium</taxon>
    </lineage>
</organism>
<feature type="non-terminal residue" evidence="2">
    <location>
        <position position="1"/>
    </location>
</feature>
<protein>
    <submittedName>
        <fullName evidence="2">Uncharacterized protein</fullName>
    </submittedName>
</protein>
<reference evidence="2" key="1">
    <citation type="journal article" date="2023" name="Insect Mol. Biol.">
        <title>Genome sequencing provides insights into the evolution of gene families encoding plant cell wall-degrading enzymes in longhorned beetles.</title>
        <authorList>
            <person name="Shin N.R."/>
            <person name="Okamura Y."/>
            <person name="Kirsch R."/>
            <person name="Pauchet Y."/>
        </authorList>
    </citation>
    <scope>NUCLEOTIDE SEQUENCE</scope>
    <source>
        <strain evidence="2">RBIC_L_NR</strain>
    </source>
</reference>